<accession>A0ABQ8FZF4</accession>
<reference evidence="1 2" key="1">
    <citation type="journal article" date="2021" name="Nat. Commun.">
        <title>Genetic determinants of endophytism in the Arabidopsis root mycobiome.</title>
        <authorList>
            <person name="Mesny F."/>
            <person name="Miyauchi S."/>
            <person name="Thiergart T."/>
            <person name="Pickel B."/>
            <person name="Atanasova L."/>
            <person name="Karlsson M."/>
            <person name="Huettel B."/>
            <person name="Barry K.W."/>
            <person name="Haridas S."/>
            <person name="Chen C."/>
            <person name="Bauer D."/>
            <person name="Andreopoulos W."/>
            <person name="Pangilinan J."/>
            <person name="LaButti K."/>
            <person name="Riley R."/>
            <person name="Lipzen A."/>
            <person name="Clum A."/>
            <person name="Drula E."/>
            <person name="Henrissat B."/>
            <person name="Kohler A."/>
            <person name="Grigoriev I.V."/>
            <person name="Martin F.M."/>
            <person name="Hacquard S."/>
        </authorList>
    </citation>
    <scope>NUCLEOTIDE SEQUENCE [LARGE SCALE GENOMIC DNA]</scope>
    <source>
        <strain evidence="1 2">MPI-SDFR-AT-0080</strain>
    </source>
</reference>
<sequence length="177" mass="19386">MWLRRASWPLMQPAVPGATSLRRSAAPWSGVKRVGTAGEQESLLTAGCGEQSRNRTRLDGGGEREEHGLTAWRAERIRQEGADDRCRVFLVLLIQSIPAGAMLCNRCLMCVARSGHPDRVAMTHGDRRHTPCRVPTNTTATRRGNTAKLRALQQQPYPYPPFGRAAEAAAAPCSTAR</sequence>
<comment type="caution">
    <text evidence="1">The sequence shown here is derived from an EMBL/GenBank/DDBJ whole genome shotgun (WGS) entry which is preliminary data.</text>
</comment>
<organism evidence="1 2">
    <name type="scientific">Macrophomina phaseolina</name>
    <dbReference type="NCBI Taxonomy" id="35725"/>
    <lineage>
        <taxon>Eukaryota</taxon>
        <taxon>Fungi</taxon>
        <taxon>Dikarya</taxon>
        <taxon>Ascomycota</taxon>
        <taxon>Pezizomycotina</taxon>
        <taxon>Dothideomycetes</taxon>
        <taxon>Dothideomycetes incertae sedis</taxon>
        <taxon>Botryosphaeriales</taxon>
        <taxon>Botryosphaeriaceae</taxon>
        <taxon>Macrophomina</taxon>
    </lineage>
</organism>
<protein>
    <submittedName>
        <fullName evidence="1">Uncharacterized protein</fullName>
    </submittedName>
</protein>
<name>A0ABQ8FZF4_9PEZI</name>
<gene>
    <name evidence="1" type="ORF">B0J12DRAFT_257137</name>
</gene>
<evidence type="ECO:0000313" key="1">
    <source>
        <dbReference type="EMBL" id="KAH7038540.1"/>
    </source>
</evidence>
<keyword evidence="2" id="KW-1185">Reference proteome</keyword>
<dbReference type="EMBL" id="JAGTJR010000033">
    <property type="protein sequence ID" value="KAH7038540.1"/>
    <property type="molecule type" value="Genomic_DNA"/>
</dbReference>
<dbReference type="Proteomes" id="UP000774617">
    <property type="component" value="Unassembled WGS sequence"/>
</dbReference>
<proteinExistence type="predicted"/>
<evidence type="ECO:0000313" key="2">
    <source>
        <dbReference type="Proteomes" id="UP000774617"/>
    </source>
</evidence>